<comment type="caution">
    <text evidence="2">The sequence shown here is derived from an EMBL/GenBank/DDBJ whole genome shotgun (WGS) entry which is preliminary data.</text>
</comment>
<reference evidence="2 3" key="1">
    <citation type="submission" date="2022-08" db="EMBL/GenBank/DDBJ databases">
        <title>Reclassification of Massilia species as members of the genera Telluria, Duganella, Pseudoduganella, Mokoshia gen. nov. and Zemynaea gen. nov. using orthogonal and non-orthogonal genome-based approaches.</title>
        <authorList>
            <person name="Bowman J.P."/>
        </authorList>
    </citation>
    <scope>NUCLEOTIDE SEQUENCE [LARGE SCALE GENOMIC DNA]</scope>
    <source>
        <strain evidence="2 3">JCM 31606</strain>
    </source>
</reference>
<name>A0ABT2CUF4_9BURK</name>
<keyword evidence="1" id="KW-1133">Transmembrane helix</keyword>
<proteinExistence type="predicted"/>
<dbReference type="RefSeq" id="WP_258810611.1">
    <property type="nucleotide sequence ID" value="NZ_JANUGU010000001.1"/>
</dbReference>
<evidence type="ECO:0008006" key="4">
    <source>
        <dbReference type="Google" id="ProtNLM"/>
    </source>
</evidence>
<evidence type="ECO:0000313" key="2">
    <source>
        <dbReference type="EMBL" id="MCS0657469.1"/>
    </source>
</evidence>
<sequence length="87" mass="9375">MDQLDRQEMAKLGDMITAVDRRVNVLGDAVAAVDSRMTTLEKDLAVIKANYATKADVADAKNTIIMWLVGSVLFAQLLAPLIKALSG</sequence>
<dbReference type="Proteomes" id="UP001204621">
    <property type="component" value="Unassembled WGS sequence"/>
</dbReference>
<gene>
    <name evidence="2" type="ORF">NX778_05250</name>
</gene>
<organism evidence="2 3">
    <name type="scientific">Massilia terrae</name>
    <dbReference type="NCBI Taxonomy" id="1811224"/>
    <lineage>
        <taxon>Bacteria</taxon>
        <taxon>Pseudomonadati</taxon>
        <taxon>Pseudomonadota</taxon>
        <taxon>Betaproteobacteria</taxon>
        <taxon>Burkholderiales</taxon>
        <taxon>Oxalobacteraceae</taxon>
        <taxon>Telluria group</taxon>
        <taxon>Massilia</taxon>
    </lineage>
</organism>
<evidence type="ECO:0000256" key="1">
    <source>
        <dbReference type="SAM" id="Phobius"/>
    </source>
</evidence>
<protein>
    <recommendedName>
        <fullName evidence="4">Haemolysin XhlA</fullName>
    </recommendedName>
</protein>
<dbReference type="EMBL" id="JANUGU010000001">
    <property type="protein sequence ID" value="MCS0657469.1"/>
    <property type="molecule type" value="Genomic_DNA"/>
</dbReference>
<keyword evidence="1" id="KW-0472">Membrane</keyword>
<accession>A0ABT2CUF4</accession>
<feature type="transmembrane region" description="Helical" evidence="1">
    <location>
        <begin position="64"/>
        <end position="82"/>
    </location>
</feature>
<evidence type="ECO:0000313" key="3">
    <source>
        <dbReference type="Proteomes" id="UP001204621"/>
    </source>
</evidence>
<keyword evidence="3" id="KW-1185">Reference proteome</keyword>
<keyword evidence="1" id="KW-0812">Transmembrane</keyword>